<evidence type="ECO:0000313" key="8">
    <source>
        <dbReference type="EMBL" id="KAE8719578.1"/>
    </source>
</evidence>
<dbReference type="Proteomes" id="UP000436088">
    <property type="component" value="Unassembled WGS sequence"/>
</dbReference>
<comment type="caution">
    <text evidence="8">The sequence shown here is derived from an EMBL/GenBank/DDBJ whole genome shotgun (WGS) entry which is preliminary data.</text>
</comment>
<dbReference type="GO" id="GO:0000981">
    <property type="term" value="F:DNA-binding transcription factor activity, RNA polymerase II-specific"/>
    <property type="evidence" value="ECO:0007669"/>
    <property type="project" value="InterPro"/>
</dbReference>
<dbReference type="EMBL" id="VEPZ02000784">
    <property type="protein sequence ID" value="KAE8719578.1"/>
    <property type="molecule type" value="Genomic_DNA"/>
</dbReference>
<dbReference type="InterPro" id="IPR002100">
    <property type="entry name" value="TF_MADSbox"/>
</dbReference>
<comment type="subcellular location">
    <subcellularLocation>
        <location evidence="1">Nucleus</location>
    </subcellularLocation>
</comment>
<keyword evidence="5" id="KW-0539">Nucleus</keyword>
<dbReference type="PROSITE" id="PS50066">
    <property type="entry name" value="MADS_BOX_2"/>
    <property type="match status" value="1"/>
</dbReference>
<evidence type="ECO:0000256" key="2">
    <source>
        <dbReference type="ARBA" id="ARBA00023015"/>
    </source>
</evidence>
<dbReference type="Gene3D" id="3.40.1810.10">
    <property type="entry name" value="Transcription factor, MADS-box"/>
    <property type="match status" value="1"/>
</dbReference>
<dbReference type="Pfam" id="PF00319">
    <property type="entry name" value="SRF-TF"/>
    <property type="match status" value="1"/>
</dbReference>
<feature type="domain" description="MADS-box" evidence="7">
    <location>
        <begin position="1"/>
        <end position="49"/>
    </location>
</feature>
<evidence type="ECO:0000256" key="3">
    <source>
        <dbReference type="ARBA" id="ARBA00023125"/>
    </source>
</evidence>
<feature type="region of interest" description="Disordered" evidence="6">
    <location>
        <begin position="285"/>
        <end position="305"/>
    </location>
</feature>
<dbReference type="InterPro" id="IPR036879">
    <property type="entry name" value="TF_MADSbox_sf"/>
</dbReference>
<reference evidence="8" key="1">
    <citation type="submission" date="2019-09" db="EMBL/GenBank/DDBJ databases">
        <title>Draft genome information of white flower Hibiscus syriacus.</title>
        <authorList>
            <person name="Kim Y.-M."/>
        </authorList>
    </citation>
    <scope>NUCLEOTIDE SEQUENCE [LARGE SCALE GENOMIC DNA]</scope>
    <source>
        <strain evidence="8">YM2019G1</strain>
    </source>
</reference>
<proteinExistence type="predicted"/>
<keyword evidence="2" id="KW-0805">Transcription regulation</keyword>
<name>A0A6A3BVX9_HIBSY</name>
<dbReference type="GO" id="GO:0046983">
    <property type="term" value="F:protein dimerization activity"/>
    <property type="evidence" value="ECO:0007669"/>
    <property type="project" value="InterPro"/>
</dbReference>
<organism evidence="8 9">
    <name type="scientific">Hibiscus syriacus</name>
    <name type="common">Rose of Sharon</name>
    <dbReference type="NCBI Taxonomy" id="106335"/>
    <lineage>
        <taxon>Eukaryota</taxon>
        <taxon>Viridiplantae</taxon>
        <taxon>Streptophyta</taxon>
        <taxon>Embryophyta</taxon>
        <taxon>Tracheophyta</taxon>
        <taxon>Spermatophyta</taxon>
        <taxon>Magnoliopsida</taxon>
        <taxon>eudicotyledons</taxon>
        <taxon>Gunneridae</taxon>
        <taxon>Pentapetalae</taxon>
        <taxon>rosids</taxon>
        <taxon>malvids</taxon>
        <taxon>Malvales</taxon>
        <taxon>Malvaceae</taxon>
        <taxon>Malvoideae</taxon>
        <taxon>Hibiscus</taxon>
    </lineage>
</organism>
<dbReference type="PANTHER" id="PTHR11945:SF521">
    <property type="entry name" value="AGAMOUS-LIKE 48-RELATED"/>
    <property type="match status" value="1"/>
</dbReference>
<sequence length="305" mass="33146">MTKKKIKLTWITNNTSRRASLKTRRHGLVKKVKELTTLCGIEAYLLLYSLGEQEPMVRPSPDEVKRLIEKFHLVPELQRVKKMMNTENHMIEKHSKGDVPLQPPPSQGPAAIANYEIGSSSARVRDNKREAVELLSCRDWFQSFMNTNNFRGAGRSSVQSDIGLSLYSPYIAPGSSSVVPQFRLLGPSNGGNSSIVAVDLGLPGPSITDNPKGFSRTTTELVTPTHPFGGSSSSAAVERVPQRHHFSFGGSSSVAAVDQGSGLPSFETFSTLMADTNMTECGYFSHEMGPGRHPSGPVRSGSPTT</sequence>
<dbReference type="AlphaFoldDB" id="A0A6A3BVX9"/>
<dbReference type="GO" id="GO:0005634">
    <property type="term" value="C:nucleus"/>
    <property type="evidence" value="ECO:0007669"/>
    <property type="project" value="UniProtKB-SubCell"/>
</dbReference>
<dbReference type="GO" id="GO:0045944">
    <property type="term" value="P:positive regulation of transcription by RNA polymerase II"/>
    <property type="evidence" value="ECO:0007669"/>
    <property type="project" value="InterPro"/>
</dbReference>
<keyword evidence="4" id="KW-0804">Transcription</keyword>
<dbReference type="SUPFAM" id="SSF55455">
    <property type="entry name" value="SRF-like"/>
    <property type="match status" value="1"/>
</dbReference>
<keyword evidence="3" id="KW-0238">DNA-binding</keyword>
<dbReference type="GO" id="GO:0000978">
    <property type="term" value="F:RNA polymerase II cis-regulatory region sequence-specific DNA binding"/>
    <property type="evidence" value="ECO:0007669"/>
    <property type="project" value="TreeGrafter"/>
</dbReference>
<evidence type="ECO:0000256" key="1">
    <source>
        <dbReference type="ARBA" id="ARBA00004123"/>
    </source>
</evidence>
<evidence type="ECO:0000313" key="9">
    <source>
        <dbReference type="Proteomes" id="UP000436088"/>
    </source>
</evidence>
<dbReference type="CDD" id="cd00266">
    <property type="entry name" value="MADS_SRF_like"/>
    <property type="match status" value="1"/>
</dbReference>
<keyword evidence="9" id="KW-1185">Reference proteome</keyword>
<accession>A0A6A3BVX9</accession>
<dbReference type="PANTHER" id="PTHR11945">
    <property type="entry name" value="MADS BOX PROTEIN"/>
    <property type="match status" value="1"/>
</dbReference>
<evidence type="ECO:0000256" key="5">
    <source>
        <dbReference type="ARBA" id="ARBA00023242"/>
    </source>
</evidence>
<dbReference type="InterPro" id="IPR033897">
    <property type="entry name" value="SRF-like_MADS-box"/>
</dbReference>
<evidence type="ECO:0000256" key="6">
    <source>
        <dbReference type="SAM" id="MobiDB-lite"/>
    </source>
</evidence>
<gene>
    <name evidence="8" type="ORF">F3Y22_tig00109945pilonHSYRG00315</name>
</gene>
<evidence type="ECO:0000259" key="7">
    <source>
        <dbReference type="PROSITE" id="PS50066"/>
    </source>
</evidence>
<protein>
    <recommendedName>
        <fullName evidence="7">MADS-box domain-containing protein</fullName>
    </recommendedName>
</protein>
<evidence type="ECO:0000256" key="4">
    <source>
        <dbReference type="ARBA" id="ARBA00023163"/>
    </source>
</evidence>
<dbReference type="SMART" id="SM00432">
    <property type="entry name" value="MADS"/>
    <property type="match status" value="1"/>
</dbReference>